<dbReference type="EMBL" id="FNAI01000008">
    <property type="protein sequence ID" value="SDE62786.1"/>
    <property type="molecule type" value="Genomic_DNA"/>
</dbReference>
<name>A0A1G7EH71_9SPHI</name>
<dbReference type="Proteomes" id="UP000199072">
    <property type="component" value="Unassembled WGS sequence"/>
</dbReference>
<dbReference type="STRING" id="1391627.SAMN05216464_10817"/>
<dbReference type="InterPro" id="IPR004805">
    <property type="entry name" value="DnaE2/DnaE/PolC"/>
</dbReference>
<sequence>MSYEELQVTSNFSFRLGGSHPEELVDTAADLGYTAIALTDRNTFAGVVRAYVVAKDRGIKFIPAVRLDLLDGPSLLAYPTDQAAYSRLSGLLTLGNLRAEKEKCFLHKQDVYEYAEGSIFVIIPPEKITADFELPKKLKTR</sequence>
<evidence type="ECO:0000313" key="3">
    <source>
        <dbReference type="Proteomes" id="UP000199072"/>
    </source>
</evidence>
<protein>
    <submittedName>
        <fullName evidence="2">Error-prone DNA polymerase</fullName>
    </submittedName>
</protein>
<dbReference type="PANTHER" id="PTHR32294">
    <property type="entry name" value="DNA POLYMERASE III SUBUNIT ALPHA"/>
    <property type="match status" value="1"/>
</dbReference>
<dbReference type="GO" id="GO:0008408">
    <property type="term" value="F:3'-5' exonuclease activity"/>
    <property type="evidence" value="ECO:0007669"/>
    <property type="project" value="InterPro"/>
</dbReference>
<dbReference type="SUPFAM" id="SSF89550">
    <property type="entry name" value="PHP domain-like"/>
    <property type="match status" value="1"/>
</dbReference>
<accession>A0A1G7EH71</accession>
<dbReference type="InterPro" id="IPR016195">
    <property type="entry name" value="Pol/histidinol_Pase-like"/>
</dbReference>
<evidence type="ECO:0000313" key="2">
    <source>
        <dbReference type="EMBL" id="SDE62786.1"/>
    </source>
</evidence>
<keyword evidence="3" id="KW-1185">Reference proteome</keyword>
<dbReference type="SMART" id="SM00481">
    <property type="entry name" value="POLIIIAc"/>
    <property type="match status" value="1"/>
</dbReference>
<dbReference type="RefSeq" id="WP_240315260.1">
    <property type="nucleotide sequence ID" value="NZ_FNAI01000008.1"/>
</dbReference>
<evidence type="ECO:0000259" key="1">
    <source>
        <dbReference type="SMART" id="SM00481"/>
    </source>
</evidence>
<dbReference type="InterPro" id="IPR003141">
    <property type="entry name" value="Pol/His_phosphatase_N"/>
</dbReference>
<proteinExistence type="predicted"/>
<dbReference type="AlphaFoldDB" id="A0A1G7EH71"/>
<dbReference type="InterPro" id="IPR004013">
    <property type="entry name" value="PHP_dom"/>
</dbReference>
<dbReference type="GO" id="GO:0006260">
    <property type="term" value="P:DNA replication"/>
    <property type="evidence" value="ECO:0007669"/>
    <property type="project" value="InterPro"/>
</dbReference>
<feature type="domain" description="Polymerase/histidinol phosphatase N-terminal" evidence="1">
    <location>
        <begin position="4"/>
        <end position="71"/>
    </location>
</feature>
<gene>
    <name evidence="2" type="ORF">SAMN05216464_10817</name>
</gene>
<dbReference type="Pfam" id="PF02811">
    <property type="entry name" value="PHP"/>
    <property type="match status" value="1"/>
</dbReference>
<organism evidence="2 3">
    <name type="scientific">Mucilaginibacter pineti</name>
    <dbReference type="NCBI Taxonomy" id="1391627"/>
    <lineage>
        <taxon>Bacteria</taxon>
        <taxon>Pseudomonadati</taxon>
        <taxon>Bacteroidota</taxon>
        <taxon>Sphingobacteriia</taxon>
        <taxon>Sphingobacteriales</taxon>
        <taxon>Sphingobacteriaceae</taxon>
        <taxon>Mucilaginibacter</taxon>
    </lineage>
</organism>
<reference evidence="2 3" key="1">
    <citation type="submission" date="2016-10" db="EMBL/GenBank/DDBJ databases">
        <authorList>
            <person name="de Groot N.N."/>
        </authorList>
    </citation>
    <scope>NUCLEOTIDE SEQUENCE [LARGE SCALE GENOMIC DNA]</scope>
    <source>
        <strain evidence="2 3">47C3B</strain>
    </source>
</reference>
<dbReference type="PANTHER" id="PTHR32294:SF4">
    <property type="entry name" value="ERROR-PRONE DNA POLYMERASE"/>
    <property type="match status" value="1"/>
</dbReference>
<dbReference type="Gene3D" id="3.20.20.140">
    <property type="entry name" value="Metal-dependent hydrolases"/>
    <property type="match status" value="1"/>
</dbReference>